<dbReference type="Proteomes" id="UP000627292">
    <property type="component" value="Unassembled WGS sequence"/>
</dbReference>
<dbReference type="PROSITE" id="PS51257">
    <property type="entry name" value="PROKAR_LIPOPROTEIN"/>
    <property type="match status" value="1"/>
</dbReference>
<feature type="chain" id="PRO_5037103665" description="DUF4374 domain-containing protein" evidence="1">
    <location>
        <begin position="31"/>
        <end position="330"/>
    </location>
</feature>
<evidence type="ECO:0008006" key="4">
    <source>
        <dbReference type="Google" id="ProtNLM"/>
    </source>
</evidence>
<name>A0A917J1L8_9BACT</name>
<keyword evidence="1" id="KW-0732">Signal</keyword>
<evidence type="ECO:0000256" key="1">
    <source>
        <dbReference type="SAM" id="SignalP"/>
    </source>
</evidence>
<accession>A0A917J1L8</accession>
<proteinExistence type="predicted"/>
<comment type="caution">
    <text evidence="2">The sequence shown here is derived from an EMBL/GenBank/DDBJ whole genome shotgun (WGS) entry which is preliminary data.</text>
</comment>
<protein>
    <recommendedName>
        <fullName evidence="4">DUF4374 domain-containing protein</fullName>
    </recommendedName>
</protein>
<dbReference type="EMBL" id="BMIB01000003">
    <property type="protein sequence ID" value="GGH69650.1"/>
    <property type="molecule type" value="Genomic_DNA"/>
</dbReference>
<evidence type="ECO:0000313" key="2">
    <source>
        <dbReference type="EMBL" id="GGH69650.1"/>
    </source>
</evidence>
<reference evidence="2" key="1">
    <citation type="journal article" date="2014" name="Int. J. Syst. Evol. Microbiol.">
        <title>Complete genome sequence of Corynebacterium casei LMG S-19264T (=DSM 44701T), isolated from a smear-ripened cheese.</title>
        <authorList>
            <consortium name="US DOE Joint Genome Institute (JGI-PGF)"/>
            <person name="Walter F."/>
            <person name="Albersmeier A."/>
            <person name="Kalinowski J."/>
            <person name="Ruckert C."/>
        </authorList>
    </citation>
    <scope>NUCLEOTIDE SEQUENCE</scope>
    <source>
        <strain evidence="2">CGMCC 1.15290</strain>
    </source>
</reference>
<dbReference type="AlphaFoldDB" id="A0A917J1L8"/>
<organism evidence="2 3">
    <name type="scientific">Filimonas zeae</name>
    <dbReference type="NCBI Taxonomy" id="1737353"/>
    <lineage>
        <taxon>Bacteria</taxon>
        <taxon>Pseudomonadati</taxon>
        <taxon>Bacteroidota</taxon>
        <taxon>Chitinophagia</taxon>
        <taxon>Chitinophagales</taxon>
        <taxon>Chitinophagaceae</taxon>
        <taxon>Filimonas</taxon>
    </lineage>
</organism>
<feature type="signal peptide" evidence="1">
    <location>
        <begin position="1"/>
        <end position="30"/>
    </location>
</feature>
<keyword evidence="3" id="KW-1185">Reference proteome</keyword>
<reference evidence="2" key="2">
    <citation type="submission" date="2020-09" db="EMBL/GenBank/DDBJ databases">
        <authorList>
            <person name="Sun Q."/>
            <person name="Zhou Y."/>
        </authorList>
    </citation>
    <scope>NUCLEOTIDE SEQUENCE</scope>
    <source>
        <strain evidence="2">CGMCC 1.15290</strain>
    </source>
</reference>
<gene>
    <name evidence="2" type="ORF">GCM10011379_27150</name>
</gene>
<sequence length="330" mass="36235">MKNVMKLLTIKSLAVAAGLTLLLSSCSKEAPNIFNMFDVTLDLETDKTPDADGIIEIDDTDSVTVNYTIACPSEDIYGVALFKTGSSGGNVTNISATRKATGTYKLYAKDMGAGITTYRIWAVNRASVYLGDGYKNIQIKVKTAFTYFTNRFMYAADTAGKQLSFISLSNGISYNYADAAAKSESIDMGVHVSRKDTVVKFNGADSTVTYYPLIVYSTAAQPNPNPLYDFSKWAKRGTVFSIPEDGSEEKLRVNFNTSTKIGDEAKKKTFSSVIRTGYDKRAEGDRNNVFTGKFVFFKTPEGKYGVILFNVAKKDAAGKVYVNLSWRTQL</sequence>
<evidence type="ECO:0000313" key="3">
    <source>
        <dbReference type="Proteomes" id="UP000627292"/>
    </source>
</evidence>